<dbReference type="SMART" id="SM00471">
    <property type="entry name" value="HDc"/>
    <property type="match status" value="1"/>
</dbReference>
<dbReference type="InterPro" id="IPR003607">
    <property type="entry name" value="HD/PDEase_dom"/>
</dbReference>
<dbReference type="OrthoDB" id="5728337at2"/>
<dbReference type="PANTHER" id="PTHR45655">
    <property type="entry name" value="GUANYLATE CYCLASE SOLUBLE SUBUNIT BETA-2"/>
    <property type="match status" value="1"/>
</dbReference>
<name>A0A0S2I418_9BACT</name>
<keyword evidence="1" id="KW-0175">Coiled coil</keyword>
<dbReference type="GO" id="GO:0004383">
    <property type="term" value="F:guanylate cyclase activity"/>
    <property type="evidence" value="ECO:0007669"/>
    <property type="project" value="TreeGrafter"/>
</dbReference>
<dbReference type="InterPro" id="IPR001054">
    <property type="entry name" value="A/G_cyclase"/>
</dbReference>
<dbReference type="SMART" id="SM00044">
    <property type="entry name" value="CYCc"/>
    <property type="match status" value="1"/>
</dbReference>
<dbReference type="SUPFAM" id="SSF55073">
    <property type="entry name" value="Nucleotide cyclase"/>
    <property type="match status" value="1"/>
</dbReference>
<evidence type="ECO:0000313" key="4">
    <source>
        <dbReference type="EMBL" id="ALO16933.1"/>
    </source>
</evidence>
<dbReference type="PROSITE" id="PS50125">
    <property type="entry name" value="GUANYLATE_CYCLASE_2"/>
    <property type="match status" value="1"/>
</dbReference>
<sequence>MSSEEKDLVQRIARLMQENKKLSMQNKKLLDANESLEEENDQLKDKLKELKTIHQGHEGKSREKTLRFKMATVLFADIEGFSRLYEETNSHDIIDELDQIFFEFDQISQRFNIQKIKTIGDTYMSAGGVPVKNITNPIDVVMAALEMRYKLNDIQSKRLENNKKIWDIKFGMHTGPVTATTMGKKKVSYNLKGDTVNIATRMKASCEAGQINISVMTYEMVREYFVCEYFGKMPVKYKGDVDMYYVKGIRPELSKNGKGREPNHDFNIRYLLRQFSDLQEIVLDILEKGLPEYLYYHNVKHTIDVTSQAELIGIGEGVNDEEILLLKTAALFHDAGHTINYENHEYHGAEMAKKMLPNFHYTQEQINQICDLIMATKLPPEPQSKLEKIMCDADLDYLGRSDFIPVSNTLYKELKAQDKIGDIDSWNKLQVKFISSHQYFTETANNLREVNKQKQIERIKQLIPDE</sequence>
<dbReference type="EMBL" id="CP013118">
    <property type="protein sequence ID" value="ALO16933.1"/>
    <property type="molecule type" value="Genomic_DNA"/>
</dbReference>
<dbReference type="GO" id="GO:0004016">
    <property type="term" value="F:adenylate cyclase activity"/>
    <property type="evidence" value="ECO:0007669"/>
    <property type="project" value="UniProtKB-EC"/>
</dbReference>
<dbReference type="RefSeq" id="WP_057954274.1">
    <property type="nucleotide sequence ID" value="NZ_CP013118.1"/>
</dbReference>
<dbReference type="KEGG" id="blq:L21SP5_03320"/>
<keyword evidence="5" id="KW-1185">Reference proteome</keyword>
<dbReference type="GO" id="GO:0008074">
    <property type="term" value="C:guanylate cyclase complex, soluble"/>
    <property type="evidence" value="ECO:0007669"/>
    <property type="project" value="TreeGrafter"/>
</dbReference>
<feature type="domain" description="HD" evidence="3">
    <location>
        <begin position="298"/>
        <end position="399"/>
    </location>
</feature>
<dbReference type="Pfam" id="PF00211">
    <property type="entry name" value="Guanylate_cyc"/>
    <property type="match status" value="1"/>
</dbReference>
<dbReference type="InterPro" id="IPR006674">
    <property type="entry name" value="HD_domain"/>
</dbReference>
<dbReference type="CDD" id="cd00077">
    <property type="entry name" value="HDc"/>
    <property type="match status" value="1"/>
</dbReference>
<dbReference type="SUPFAM" id="SSF109604">
    <property type="entry name" value="HD-domain/PDEase-like"/>
    <property type="match status" value="1"/>
</dbReference>
<dbReference type="GO" id="GO:0070482">
    <property type="term" value="P:response to oxygen levels"/>
    <property type="evidence" value="ECO:0007669"/>
    <property type="project" value="TreeGrafter"/>
</dbReference>
<organism evidence="4 5">
    <name type="scientific">Salinivirga cyanobacteriivorans</name>
    <dbReference type="NCBI Taxonomy" id="1307839"/>
    <lineage>
        <taxon>Bacteria</taxon>
        <taxon>Pseudomonadati</taxon>
        <taxon>Bacteroidota</taxon>
        <taxon>Bacteroidia</taxon>
        <taxon>Bacteroidales</taxon>
        <taxon>Salinivirgaceae</taxon>
        <taxon>Salinivirga</taxon>
    </lineage>
</organism>
<dbReference type="Pfam" id="PF01966">
    <property type="entry name" value="HD"/>
    <property type="match status" value="1"/>
</dbReference>
<dbReference type="PANTHER" id="PTHR45655:SF13">
    <property type="entry name" value="SOLUBLE GUANYLATE CYCLASE GCY-32-RELATED"/>
    <property type="match status" value="1"/>
</dbReference>
<dbReference type="AlphaFoldDB" id="A0A0S2I418"/>
<gene>
    <name evidence="4" type="primary">cya_4</name>
    <name evidence="4" type="ORF">L21SP5_03320</name>
</gene>
<dbReference type="Gene3D" id="3.30.70.1230">
    <property type="entry name" value="Nucleotide cyclase"/>
    <property type="match status" value="1"/>
</dbReference>
<dbReference type="CDD" id="cd07302">
    <property type="entry name" value="CHD"/>
    <property type="match status" value="1"/>
</dbReference>
<reference evidence="4 5" key="1">
    <citation type="submission" date="2015-11" db="EMBL/GenBank/DDBJ databases">
        <title>Description and complete genome sequence of a novel strain predominating in hypersaline microbial mats and representing a new family of the Bacteriodetes phylum.</title>
        <authorList>
            <person name="Spring S."/>
            <person name="Bunk B."/>
            <person name="Sproer C."/>
            <person name="Klenk H.-P."/>
        </authorList>
    </citation>
    <scope>NUCLEOTIDE SEQUENCE [LARGE SCALE GENOMIC DNA]</scope>
    <source>
        <strain evidence="4 5">L21-Spi-D4</strain>
    </source>
</reference>
<protein>
    <submittedName>
        <fullName evidence="4">Adenylate cyclase</fullName>
        <ecNumber evidence="4">4.6.1.1</ecNumber>
    </submittedName>
</protein>
<evidence type="ECO:0000259" key="2">
    <source>
        <dbReference type="PROSITE" id="PS50125"/>
    </source>
</evidence>
<evidence type="ECO:0000259" key="3">
    <source>
        <dbReference type="PROSITE" id="PS51831"/>
    </source>
</evidence>
<feature type="coiled-coil region" evidence="1">
    <location>
        <begin position="5"/>
        <end position="60"/>
    </location>
</feature>
<dbReference type="Proteomes" id="UP000064893">
    <property type="component" value="Chromosome"/>
</dbReference>
<keyword evidence="4" id="KW-0456">Lyase</keyword>
<proteinExistence type="predicted"/>
<dbReference type="PROSITE" id="PS51831">
    <property type="entry name" value="HD"/>
    <property type="match status" value="1"/>
</dbReference>
<feature type="domain" description="Guanylate cyclase" evidence="2">
    <location>
        <begin position="72"/>
        <end position="203"/>
    </location>
</feature>
<dbReference type="InterPro" id="IPR029787">
    <property type="entry name" value="Nucleotide_cyclase"/>
</dbReference>
<dbReference type="EC" id="4.6.1.1" evidence="4"/>
<dbReference type="STRING" id="1307839.L21SP5_03320"/>
<dbReference type="Gene3D" id="1.10.3210.10">
    <property type="entry name" value="Hypothetical protein af1432"/>
    <property type="match status" value="1"/>
</dbReference>
<accession>A0A0S2I418</accession>
<evidence type="ECO:0000256" key="1">
    <source>
        <dbReference type="SAM" id="Coils"/>
    </source>
</evidence>
<dbReference type="GO" id="GO:0019934">
    <property type="term" value="P:cGMP-mediated signaling"/>
    <property type="evidence" value="ECO:0007669"/>
    <property type="project" value="TreeGrafter"/>
</dbReference>
<evidence type="ECO:0000313" key="5">
    <source>
        <dbReference type="Proteomes" id="UP000064893"/>
    </source>
</evidence>